<dbReference type="Proteomes" id="UP001595719">
    <property type="component" value="Unassembled WGS sequence"/>
</dbReference>
<name>A0ABV8W8G2_9FLAO</name>
<accession>A0ABV8W8G2</accession>
<protein>
    <recommendedName>
        <fullName evidence="3">PH domain-containing protein</fullName>
    </recommendedName>
</protein>
<evidence type="ECO:0008006" key="3">
    <source>
        <dbReference type="Google" id="ProtNLM"/>
    </source>
</evidence>
<comment type="caution">
    <text evidence="1">The sequence shown here is derived from an EMBL/GenBank/DDBJ whole genome shotgun (WGS) entry which is preliminary data.</text>
</comment>
<evidence type="ECO:0000313" key="2">
    <source>
        <dbReference type="Proteomes" id="UP001595719"/>
    </source>
</evidence>
<organism evidence="1 2">
    <name type="scientific">Flavobacterium quisquiliarum</name>
    <dbReference type="NCBI Taxonomy" id="1834436"/>
    <lineage>
        <taxon>Bacteria</taxon>
        <taxon>Pseudomonadati</taxon>
        <taxon>Bacteroidota</taxon>
        <taxon>Flavobacteriia</taxon>
        <taxon>Flavobacteriales</taxon>
        <taxon>Flavobacteriaceae</taxon>
        <taxon>Flavobacterium</taxon>
    </lineage>
</organism>
<proteinExistence type="predicted"/>
<reference evidence="2" key="1">
    <citation type="journal article" date="2019" name="Int. J. Syst. Evol. Microbiol.">
        <title>The Global Catalogue of Microorganisms (GCM) 10K type strain sequencing project: providing services to taxonomists for standard genome sequencing and annotation.</title>
        <authorList>
            <consortium name="The Broad Institute Genomics Platform"/>
            <consortium name="The Broad Institute Genome Sequencing Center for Infectious Disease"/>
            <person name="Wu L."/>
            <person name="Ma J."/>
        </authorList>
    </citation>
    <scope>NUCLEOTIDE SEQUENCE [LARGE SCALE GENOMIC DNA]</scope>
    <source>
        <strain evidence="2">CGMCC 1.15345</strain>
    </source>
</reference>
<evidence type="ECO:0000313" key="1">
    <source>
        <dbReference type="EMBL" id="MFC4392105.1"/>
    </source>
</evidence>
<dbReference type="RefSeq" id="WP_219071435.1">
    <property type="nucleotide sequence ID" value="NZ_JBHSCO010000004.1"/>
</dbReference>
<dbReference type="EMBL" id="JBHSCO010000004">
    <property type="protein sequence ID" value="MFC4392105.1"/>
    <property type="molecule type" value="Genomic_DNA"/>
</dbReference>
<keyword evidence="2" id="KW-1185">Reference proteome</keyword>
<sequence length="68" mass="7834">MTTNSFTLPDKYLVKKSQINGKINALKGDYIATQTKDGTAYTIDFEDDFNGEEFKKWLVDLIPDIHEF</sequence>
<gene>
    <name evidence="1" type="ORF">ACFOY0_13990</name>
</gene>